<name>A0ACA9Y836_9ASCO</name>
<reference evidence="1" key="1">
    <citation type="submission" date="2022-06" db="EMBL/GenBank/DDBJ databases">
        <authorList>
            <person name="Legras J.-L."/>
            <person name="Devillers H."/>
            <person name="Grondin C."/>
        </authorList>
    </citation>
    <scope>NUCLEOTIDE SEQUENCE</scope>
    <source>
        <strain evidence="1">CLIB 1444</strain>
    </source>
</reference>
<dbReference type="Proteomes" id="UP001152531">
    <property type="component" value="Unassembled WGS sequence"/>
</dbReference>
<gene>
    <name evidence="1" type="ORF">CLIB1444_05S05072</name>
</gene>
<keyword evidence="2" id="KW-1185">Reference proteome</keyword>
<organism evidence="1 2">
    <name type="scientific">[Candida] jaroonii</name>
    <dbReference type="NCBI Taxonomy" id="467808"/>
    <lineage>
        <taxon>Eukaryota</taxon>
        <taxon>Fungi</taxon>
        <taxon>Dikarya</taxon>
        <taxon>Ascomycota</taxon>
        <taxon>Saccharomycotina</taxon>
        <taxon>Pichiomycetes</taxon>
        <taxon>Debaryomycetaceae</taxon>
        <taxon>Yamadazyma</taxon>
    </lineage>
</organism>
<evidence type="ECO:0000313" key="2">
    <source>
        <dbReference type="Proteomes" id="UP001152531"/>
    </source>
</evidence>
<evidence type="ECO:0000313" key="1">
    <source>
        <dbReference type="EMBL" id="CAH6721168.1"/>
    </source>
</evidence>
<protein>
    <submittedName>
        <fullName evidence="1">Cytochrome b-c1 complex subunit 6, mitochondrial</fullName>
    </submittedName>
</protein>
<accession>A0ACA9Y836</accession>
<proteinExistence type="predicted"/>
<dbReference type="EMBL" id="CALSDN010000005">
    <property type="protein sequence ID" value="CAH6721168.1"/>
    <property type="molecule type" value="Genomic_DNA"/>
</dbReference>
<sequence>MSFKDLIDLVLPIAYAEEPAEEPVEESEESTEESTEESEESEEAEEEDEDDEDEDEDDEDDEEEAEDPLDTMRKECAETTQCHPFNHHFHECVERVTKEMEEEDYESKDYKEDCIEEFFHLQHCVNDCVAPRLFGKLK</sequence>
<comment type="caution">
    <text evidence="1">The sequence shown here is derived from an EMBL/GenBank/DDBJ whole genome shotgun (WGS) entry which is preliminary data.</text>
</comment>